<dbReference type="Proteomes" id="UP000094256">
    <property type="component" value="Chromosome"/>
</dbReference>
<dbReference type="PANTHER" id="PTHR43695">
    <property type="entry name" value="PUTATIVE (AFU_ORTHOLOGUE AFUA_2G17250)-RELATED"/>
    <property type="match status" value="1"/>
</dbReference>
<dbReference type="InterPro" id="IPR008979">
    <property type="entry name" value="Galactose-bd-like_sf"/>
</dbReference>
<evidence type="ECO:0000313" key="5">
    <source>
        <dbReference type="EMBL" id="AOH84729.1"/>
    </source>
</evidence>
<keyword evidence="3" id="KW-0732">Signal</keyword>
<dbReference type="STRING" id="1560345.AWL63_12895"/>
<dbReference type="InterPro" id="IPR036514">
    <property type="entry name" value="SGNH_hydro_sf"/>
</dbReference>
<evidence type="ECO:0000259" key="4">
    <source>
        <dbReference type="Pfam" id="PF13472"/>
    </source>
</evidence>
<evidence type="ECO:0000256" key="1">
    <source>
        <dbReference type="ARBA" id="ARBA00008668"/>
    </source>
</evidence>
<keyword evidence="6" id="KW-1185">Reference proteome</keyword>
<dbReference type="InterPro" id="IPR013830">
    <property type="entry name" value="SGNH_hydro"/>
</dbReference>
<dbReference type="GO" id="GO:0016788">
    <property type="term" value="F:hydrolase activity, acting on ester bonds"/>
    <property type="evidence" value="ECO:0007669"/>
    <property type="project" value="UniProtKB-ARBA"/>
</dbReference>
<dbReference type="SUPFAM" id="SSF49785">
    <property type="entry name" value="Galactose-binding domain-like"/>
    <property type="match status" value="1"/>
</dbReference>
<name>A0A1B3ZBG4_9SPHN</name>
<protein>
    <submittedName>
        <fullName evidence="5">Rhamnogalacturonan acetylesterase</fullName>
    </submittedName>
</protein>
<dbReference type="InterPro" id="IPR037459">
    <property type="entry name" value="RhgT-like"/>
</dbReference>
<feature type="domain" description="SGNH hydrolase-type esterase" evidence="4">
    <location>
        <begin position="166"/>
        <end position="314"/>
    </location>
</feature>
<dbReference type="PANTHER" id="PTHR43695:SF1">
    <property type="entry name" value="RHAMNOGALACTURONAN ACETYLESTERASE"/>
    <property type="match status" value="1"/>
</dbReference>
<dbReference type="OrthoDB" id="191551at2"/>
<evidence type="ECO:0000313" key="6">
    <source>
        <dbReference type="Proteomes" id="UP000094256"/>
    </source>
</evidence>
<organism evidence="5 6">
    <name type="scientific">Sphingomonas panacis</name>
    <dbReference type="NCBI Taxonomy" id="1560345"/>
    <lineage>
        <taxon>Bacteria</taxon>
        <taxon>Pseudomonadati</taxon>
        <taxon>Pseudomonadota</taxon>
        <taxon>Alphaproteobacteria</taxon>
        <taxon>Sphingomonadales</taxon>
        <taxon>Sphingomonadaceae</taxon>
        <taxon>Sphingomonas</taxon>
    </lineage>
</organism>
<dbReference type="EMBL" id="CP014168">
    <property type="protein sequence ID" value="AOH84729.1"/>
    <property type="molecule type" value="Genomic_DNA"/>
</dbReference>
<proteinExistence type="inferred from homology"/>
<dbReference type="AlphaFoldDB" id="A0A1B3ZBG4"/>
<gene>
    <name evidence="5" type="ORF">AWL63_12895</name>
</gene>
<keyword evidence="2" id="KW-0378">Hydrolase</keyword>
<dbReference type="RefSeq" id="WP_069205279.1">
    <property type="nucleotide sequence ID" value="NZ_CP014168.1"/>
</dbReference>
<dbReference type="CDD" id="cd01821">
    <property type="entry name" value="Rhamnogalacturan_acetylesterase_like"/>
    <property type="match status" value="1"/>
</dbReference>
<dbReference type="SUPFAM" id="SSF52266">
    <property type="entry name" value="SGNH hydrolase"/>
    <property type="match status" value="1"/>
</dbReference>
<evidence type="ECO:0000256" key="3">
    <source>
        <dbReference type="SAM" id="SignalP"/>
    </source>
</evidence>
<dbReference type="KEGG" id="span:AWL63_12895"/>
<feature type="chain" id="PRO_5008556349" evidence="3">
    <location>
        <begin position="20"/>
        <end position="401"/>
    </location>
</feature>
<accession>A0A1B3ZBG4</accession>
<feature type="signal peptide" evidence="3">
    <location>
        <begin position="1"/>
        <end position="19"/>
    </location>
</feature>
<dbReference type="Pfam" id="PF13472">
    <property type="entry name" value="Lipase_GDSL_2"/>
    <property type="match status" value="1"/>
</dbReference>
<reference evidence="5 6" key="1">
    <citation type="submission" date="2016-01" db="EMBL/GenBank/DDBJ databases">
        <title>Complete genome and mega plasmid sequence of Sphingomonas panacis DCY99 elicits systemic resistance in rice to Xanthomonas oryzae.</title>
        <authorList>
            <person name="Kim Y.J."/>
            <person name="Yang D.C."/>
            <person name="Sing P."/>
        </authorList>
    </citation>
    <scope>NUCLEOTIDE SEQUENCE [LARGE SCALE GENOMIC DNA]</scope>
    <source>
        <strain evidence="5 6">DCY99</strain>
    </source>
</reference>
<comment type="similarity">
    <text evidence="1">Belongs to the 'GDSL' lipolytic enzyme family.</text>
</comment>
<dbReference type="Gene3D" id="2.60.120.430">
    <property type="entry name" value="Galactose-binding lectin"/>
    <property type="match status" value="1"/>
</dbReference>
<dbReference type="Gene3D" id="3.40.50.1110">
    <property type="entry name" value="SGNH hydrolase"/>
    <property type="match status" value="1"/>
</dbReference>
<evidence type="ECO:0000256" key="2">
    <source>
        <dbReference type="ARBA" id="ARBA00022801"/>
    </source>
</evidence>
<sequence>MPASAAVALLLAAASPAAALHFDLSANTPDRQPYQVGGHGIEPGGSSTDFAFSVAVPEGLYRVTVRLGDPRVTGETTVKAEARRLVLRGVATRAGQVVTRSFLVDVRTPALPAPPPNAPGGSAVRIDARDRAEYTWDDKLTLEFLGDPRVTSVDIASATAPTLYLVGDSTVTDQSAEPYASWGQMLPAMLDDSIAVANHARSGATLKSFLTDLRFDKVLSRIRPGDWLFIQFGHNDQKAEWPQTYAAADTTYPAYLAAYVAEARRRGAYPVLVTSPERRTFDARGRIKATLGGYPQAVRALAKAQHVPLIDLNADSRAIYQALGPTVAPRAFANAGADLTHNDNYGAWLLASAVVERIRATIPALAQHIVMPRFSPDHPPLPAAVTIVASAGRAAERPAGS</sequence>